<gene>
    <name evidence="6" type="ORF">IPF40_14145</name>
</gene>
<dbReference type="SUPFAM" id="SSF51905">
    <property type="entry name" value="FAD/NAD(P)-binding domain"/>
    <property type="match status" value="2"/>
</dbReference>
<evidence type="ECO:0000256" key="1">
    <source>
        <dbReference type="ARBA" id="ARBA00001974"/>
    </source>
</evidence>
<evidence type="ECO:0000256" key="2">
    <source>
        <dbReference type="ARBA" id="ARBA00022630"/>
    </source>
</evidence>
<keyword evidence="4" id="KW-0560">Oxidoreductase</keyword>
<organism evidence="6 7">
    <name type="scientific">Candidatus Phosphoribacter hodrii</name>
    <dbReference type="NCBI Taxonomy" id="2953743"/>
    <lineage>
        <taxon>Bacteria</taxon>
        <taxon>Bacillati</taxon>
        <taxon>Actinomycetota</taxon>
        <taxon>Actinomycetes</taxon>
        <taxon>Micrococcales</taxon>
        <taxon>Dermatophilaceae</taxon>
        <taxon>Candidatus Phosphoribacter</taxon>
    </lineage>
</organism>
<dbReference type="GO" id="GO:0005737">
    <property type="term" value="C:cytoplasm"/>
    <property type="evidence" value="ECO:0007669"/>
    <property type="project" value="TreeGrafter"/>
</dbReference>
<sequence>MNPHVVVVGAGLAGLRAAEQLRAAGHAGSIEVIGGEPHLPYNRPPLTKQALVAGPDVMTLMFPRRPSIENVRWTLGRRAVSVDLDGSTLSLDDGSTRDFDGLVIATGVRSRRLPIGEGGGPAPTLTLRTVDDALALHARLAPGARVVVIGAGFIGCEVAATVAARGGAVHVLDPLPAPLAGVLGPAVGSAVRARLEAAGVAFSLGVGVAQVLATPTGGYAVHLTDSADVITADVVVEAVGSVPETEWLAGQGLDLGNGIGCDGDLLVTRGGIPLRNVVALGDIARFPHPWFGQEIRVEHWAWPTDLARRAAASLVAGLGPTPAPDTPFTPLPSFWSDLPGGRIQSFGLPPLGLGDVRLLEGEWEGDCAVGYHRDGRLVGLALVGLASRMIDYRTALLDDLSTGTGAGADAGPTG</sequence>
<dbReference type="InterPro" id="IPR036188">
    <property type="entry name" value="FAD/NAD-bd_sf"/>
</dbReference>
<dbReference type="PANTHER" id="PTHR43557:SF2">
    <property type="entry name" value="RIESKE DOMAIN-CONTAINING PROTEIN-RELATED"/>
    <property type="match status" value="1"/>
</dbReference>
<dbReference type="SUPFAM" id="SSF55424">
    <property type="entry name" value="FAD/NAD-linked reductases, dimerisation (C-terminal) domain"/>
    <property type="match status" value="1"/>
</dbReference>
<reference evidence="6 7" key="1">
    <citation type="submission" date="2020-10" db="EMBL/GenBank/DDBJ databases">
        <title>Connecting structure to function with the recovery of over 1000 high-quality activated sludge metagenome-assembled genomes encoding full-length rRNA genes using long-read sequencing.</title>
        <authorList>
            <person name="Singleton C.M."/>
            <person name="Petriglieri F."/>
            <person name="Kristensen J.M."/>
            <person name="Kirkegaard R.H."/>
            <person name="Michaelsen T.Y."/>
            <person name="Andersen M.H."/>
            <person name="Karst S.M."/>
            <person name="Dueholm M.S."/>
            <person name="Nielsen P.H."/>
            <person name="Albertsen M."/>
        </authorList>
    </citation>
    <scope>NUCLEOTIDE SEQUENCE [LARGE SCALE GENOMIC DNA]</scope>
    <source>
        <strain evidence="6">AalE_18-Q3-R2-46_BAT3C.188</strain>
    </source>
</reference>
<keyword evidence="3" id="KW-0274">FAD</keyword>
<comment type="caution">
    <text evidence="6">The sequence shown here is derived from an EMBL/GenBank/DDBJ whole genome shotgun (WGS) entry which is preliminary data.</text>
</comment>
<dbReference type="Proteomes" id="UP000718281">
    <property type="component" value="Unassembled WGS sequence"/>
</dbReference>
<dbReference type="InterPro" id="IPR023753">
    <property type="entry name" value="FAD/NAD-binding_dom"/>
</dbReference>
<evidence type="ECO:0000256" key="4">
    <source>
        <dbReference type="ARBA" id="ARBA00023002"/>
    </source>
</evidence>
<comment type="cofactor">
    <cofactor evidence="1">
        <name>FAD</name>
        <dbReference type="ChEBI" id="CHEBI:57692"/>
    </cofactor>
</comment>
<dbReference type="Gene3D" id="3.50.50.60">
    <property type="entry name" value="FAD/NAD(P)-binding domain"/>
    <property type="match status" value="2"/>
</dbReference>
<evidence type="ECO:0000259" key="5">
    <source>
        <dbReference type="Pfam" id="PF07992"/>
    </source>
</evidence>
<protein>
    <submittedName>
        <fullName evidence="6">NAD(P)/FAD-dependent oxidoreductase</fullName>
    </submittedName>
</protein>
<dbReference type="AlphaFoldDB" id="A0A935CER9"/>
<dbReference type="PRINTS" id="PR00368">
    <property type="entry name" value="FADPNR"/>
</dbReference>
<name>A0A935CER9_9MICO</name>
<feature type="domain" description="FAD/NAD(P)-binding" evidence="5">
    <location>
        <begin position="4"/>
        <end position="285"/>
    </location>
</feature>
<evidence type="ECO:0000313" key="7">
    <source>
        <dbReference type="Proteomes" id="UP000718281"/>
    </source>
</evidence>
<dbReference type="PRINTS" id="PR00411">
    <property type="entry name" value="PNDRDTASEI"/>
</dbReference>
<evidence type="ECO:0000256" key="3">
    <source>
        <dbReference type="ARBA" id="ARBA00022827"/>
    </source>
</evidence>
<evidence type="ECO:0000313" key="6">
    <source>
        <dbReference type="EMBL" id="MBK6302117.1"/>
    </source>
</evidence>
<accession>A0A935CER9</accession>
<proteinExistence type="predicted"/>
<dbReference type="EMBL" id="JADIXZ010000007">
    <property type="protein sequence ID" value="MBK6302117.1"/>
    <property type="molecule type" value="Genomic_DNA"/>
</dbReference>
<dbReference type="Pfam" id="PF07992">
    <property type="entry name" value="Pyr_redox_2"/>
    <property type="match status" value="1"/>
</dbReference>
<dbReference type="GO" id="GO:0016651">
    <property type="term" value="F:oxidoreductase activity, acting on NAD(P)H"/>
    <property type="evidence" value="ECO:0007669"/>
    <property type="project" value="TreeGrafter"/>
</dbReference>
<dbReference type="InterPro" id="IPR016156">
    <property type="entry name" value="FAD/NAD-linked_Rdtase_dimer_sf"/>
</dbReference>
<dbReference type="InterPro" id="IPR050446">
    <property type="entry name" value="FAD-oxidoreductase/Apoptosis"/>
</dbReference>
<dbReference type="PANTHER" id="PTHR43557">
    <property type="entry name" value="APOPTOSIS-INDUCING FACTOR 1"/>
    <property type="match status" value="1"/>
</dbReference>
<keyword evidence="2" id="KW-0285">Flavoprotein</keyword>
<dbReference type="Gene3D" id="3.30.390.30">
    <property type="match status" value="1"/>
</dbReference>